<organism evidence="2 3">
    <name type="scientific">Flammeovirga aprica JL-4</name>
    <dbReference type="NCBI Taxonomy" id="694437"/>
    <lineage>
        <taxon>Bacteria</taxon>
        <taxon>Pseudomonadati</taxon>
        <taxon>Bacteroidota</taxon>
        <taxon>Cytophagia</taxon>
        <taxon>Cytophagales</taxon>
        <taxon>Flammeovirgaceae</taxon>
        <taxon>Flammeovirga</taxon>
    </lineage>
</organism>
<dbReference type="Proteomes" id="UP000576082">
    <property type="component" value="Unassembled WGS sequence"/>
</dbReference>
<evidence type="ECO:0000256" key="1">
    <source>
        <dbReference type="SAM" id="MobiDB-lite"/>
    </source>
</evidence>
<evidence type="ECO:0000313" key="2">
    <source>
        <dbReference type="EMBL" id="NME70552.1"/>
    </source>
</evidence>
<dbReference type="EMBL" id="JABANE010000067">
    <property type="protein sequence ID" value="NME70552.1"/>
    <property type="molecule type" value="Genomic_DNA"/>
</dbReference>
<sequence length="347" mass="39599">MISFDPQLLVQLDQDETFVLLHLCKRIGKSKTAYPSNDLLKEDTGMGINKIKRVIASLQEKEMITASQTMLEKGKFGPRIIKVLTPFVRVYNTPMAERNITSVPQTHRSADSVSTVAVPTETALVSKEVISPSNSTSRNKLKEEERTHSKFNNQFDNSFDKEKIMNRCMELQKQYNIEGELDEEKIQQLCEEKLTLTDSFLVSGMQHFGFKYFKPKQRSVSNSSEVSDQQTESKAEDKPANSKKTIPSPLKMDVDSFTRKKSGKVIGEWLNSISHQAQQNTIGLLQSYLQMLQDSNLCSSLKHLENTLYKTFDTLLKKMNNTKNMGCLNKALREAVRQREPYLDQLI</sequence>
<protein>
    <submittedName>
        <fullName evidence="2">Helix-turn-helix domain-containing protein</fullName>
    </submittedName>
</protein>
<evidence type="ECO:0000313" key="3">
    <source>
        <dbReference type="Proteomes" id="UP000576082"/>
    </source>
</evidence>
<dbReference type="AlphaFoldDB" id="A0A7X9RXM0"/>
<feature type="region of interest" description="Disordered" evidence="1">
    <location>
        <begin position="221"/>
        <end position="250"/>
    </location>
</feature>
<dbReference type="InterPro" id="IPR036388">
    <property type="entry name" value="WH-like_DNA-bd_sf"/>
</dbReference>
<proteinExistence type="predicted"/>
<keyword evidence="3" id="KW-1185">Reference proteome</keyword>
<dbReference type="Gene3D" id="1.10.10.10">
    <property type="entry name" value="Winged helix-like DNA-binding domain superfamily/Winged helix DNA-binding domain"/>
    <property type="match status" value="1"/>
</dbReference>
<feature type="region of interest" description="Disordered" evidence="1">
    <location>
        <begin position="130"/>
        <end position="154"/>
    </location>
</feature>
<dbReference type="Pfam" id="PF13730">
    <property type="entry name" value="HTH_36"/>
    <property type="match status" value="1"/>
</dbReference>
<feature type="compositionally biased region" description="Basic and acidic residues" evidence="1">
    <location>
        <begin position="231"/>
        <end position="240"/>
    </location>
</feature>
<reference evidence="2 3" key="1">
    <citation type="submission" date="2020-04" db="EMBL/GenBank/DDBJ databases">
        <title>Flammeovirga sp. SR4, a novel species isolated from seawater.</title>
        <authorList>
            <person name="Wang X."/>
        </authorList>
    </citation>
    <scope>NUCLEOTIDE SEQUENCE [LARGE SCALE GENOMIC DNA]</scope>
    <source>
        <strain evidence="2 3">ATCC 23126</strain>
    </source>
</reference>
<comment type="caution">
    <text evidence="2">The sequence shown here is derived from an EMBL/GenBank/DDBJ whole genome shotgun (WGS) entry which is preliminary data.</text>
</comment>
<accession>A0A7X9RXM0</accession>
<feature type="compositionally biased region" description="Polar residues" evidence="1">
    <location>
        <begin position="221"/>
        <end position="230"/>
    </location>
</feature>
<gene>
    <name evidence="2" type="ORF">HHU12_21430</name>
</gene>
<dbReference type="RefSeq" id="WP_169658785.1">
    <property type="nucleotide sequence ID" value="NZ_JABANE010000067.1"/>
</dbReference>
<name>A0A7X9RXM0_9BACT</name>